<accession>A0A6G0TWC8</accession>
<protein>
    <submittedName>
        <fullName evidence="1">Uncharacterized protein</fullName>
    </submittedName>
</protein>
<name>A0A6G0TWC8_APHGL</name>
<proteinExistence type="predicted"/>
<comment type="caution">
    <text evidence="1">The sequence shown here is derived from an EMBL/GenBank/DDBJ whole genome shotgun (WGS) entry which is preliminary data.</text>
</comment>
<sequence>MFSQKSYVGKIIIISPPDLCVSNADSNITIERYRTLYTLLSYFFWYNFKNNNLREFWSKTFVFSALKHIFWGEKIEKIAWVLNCICSPKINHVSTGNLMRHCLTTEDYNKIYNFSSIVDPTKCERNECGEVVYGHTGVLRGYLCRPNTITPYLGQYYKSFHYHKGDDRRFSEKQKPNIIKNNLKFGFSAYRGFTLLKIYWLCCIETFSTRTGGEHLPVTSSSSPSSSSSFR</sequence>
<evidence type="ECO:0000313" key="1">
    <source>
        <dbReference type="EMBL" id="KAE9540048.1"/>
    </source>
</evidence>
<reference evidence="1 2" key="1">
    <citation type="submission" date="2019-08" db="EMBL/GenBank/DDBJ databases">
        <title>The genome of the soybean aphid Biotype 1, its phylome, world population structure and adaptation to the North American continent.</title>
        <authorList>
            <person name="Giordano R."/>
            <person name="Donthu R.K."/>
            <person name="Hernandez A.G."/>
            <person name="Wright C.L."/>
            <person name="Zimin A.V."/>
        </authorList>
    </citation>
    <scope>NUCLEOTIDE SEQUENCE [LARGE SCALE GENOMIC DNA]</scope>
    <source>
        <tissue evidence="1">Whole aphids</tissue>
    </source>
</reference>
<organism evidence="1 2">
    <name type="scientific">Aphis glycines</name>
    <name type="common">Soybean aphid</name>
    <dbReference type="NCBI Taxonomy" id="307491"/>
    <lineage>
        <taxon>Eukaryota</taxon>
        <taxon>Metazoa</taxon>
        <taxon>Ecdysozoa</taxon>
        <taxon>Arthropoda</taxon>
        <taxon>Hexapoda</taxon>
        <taxon>Insecta</taxon>
        <taxon>Pterygota</taxon>
        <taxon>Neoptera</taxon>
        <taxon>Paraneoptera</taxon>
        <taxon>Hemiptera</taxon>
        <taxon>Sternorrhyncha</taxon>
        <taxon>Aphidomorpha</taxon>
        <taxon>Aphidoidea</taxon>
        <taxon>Aphididae</taxon>
        <taxon>Aphidini</taxon>
        <taxon>Aphis</taxon>
        <taxon>Aphis</taxon>
    </lineage>
</organism>
<keyword evidence="2" id="KW-1185">Reference proteome</keyword>
<evidence type="ECO:0000313" key="2">
    <source>
        <dbReference type="Proteomes" id="UP000475862"/>
    </source>
</evidence>
<dbReference type="EMBL" id="VYZN01000014">
    <property type="protein sequence ID" value="KAE9540048.1"/>
    <property type="molecule type" value="Genomic_DNA"/>
</dbReference>
<dbReference type="AlphaFoldDB" id="A0A6G0TWC8"/>
<gene>
    <name evidence="1" type="ORF">AGLY_005300</name>
</gene>
<dbReference type="Proteomes" id="UP000475862">
    <property type="component" value="Unassembled WGS sequence"/>
</dbReference>